<accession>A0A1B2I3V9</accession>
<feature type="domain" description="Septum formation inhibitor MinC C-terminal" evidence="5">
    <location>
        <begin position="127"/>
        <end position="221"/>
    </location>
</feature>
<comment type="subunit">
    <text evidence="4">Interacts with MinD and FtsZ.</text>
</comment>
<evidence type="ECO:0000256" key="1">
    <source>
        <dbReference type="ARBA" id="ARBA00022618"/>
    </source>
</evidence>
<dbReference type="HAMAP" id="MF_00267">
    <property type="entry name" value="MinC"/>
    <property type="match status" value="1"/>
</dbReference>
<organism evidence="6 7">
    <name type="scientific">Cloacibacillus porcorum</name>
    <dbReference type="NCBI Taxonomy" id="1197717"/>
    <lineage>
        <taxon>Bacteria</taxon>
        <taxon>Thermotogati</taxon>
        <taxon>Synergistota</taxon>
        <taxon>Synergistia</taxon>
        <taxon>Synergistales</taxon>
        <taxon>Synergistaceae</taxon>
        <taxon>Cloacibacillus</taxon>
    </lineage>
</organism>
<sequence length="228" mass="24765">MIQLKGRQAGSLKCVVPADMSERQMFEGFSSLLSTGSHLLAGSEIEIDLQTRRFSPALLLKIWKTFIEPSGCAVTLWSVSDPQSREYLERMGFRTSAGEYTAERPEKKEARREEAGDGIYPGFVYFGTLRGGQNIGHAGDVVIIGNVNQGAEVTAKGNVTVIGRLNGLVHAGCGGSDEMTVVTRSLEAGQVRIGTKVGIIDRDSLFWGKPVTIRILENEVLVAPWPVL</sequence>
<dbReference type="InterPro" id="IPR013033">
    <property type="entry name" value="MinC"/>
</dbReference>
<dbReference type="PANTHER" id="PTHR34108:SF1">
    <property type="entry name" value="SEPTUM SITE-DETERMINING PROTEIN MINC"/>
    <property type="match status" value="1"/>
</dbReference>
<evidence type="ECO:0000259" key="5">
    <source>
        <dbReference type="Pfam" id="PF03775"/>
    </source>
</evidence>
<name>A0A1B2I3V9_9BACT</name>
<dbReference type="GO" id="GO:0000902">
    <property type="term" value="P:cell morphogenesis"/>
    <property type="evidence" value="ECO:0007669"/>
    <property type="project" value="InterPro"/>
</dbReference>
<dbReference type="InterPro" id="IPR016098">
    <property type="entry name" value="CAP/MinC_C"/>
</dbReference>
<dbReference type="Pfam" id="PF03775">
    <property type="entry name" value="MinC_C"/>
    <property type="match status" value="1"/>
</dbReference>
<dbReference type="InterPro" id="IPR005526">
    <property type="entry name" value="Septum_form_inhib_MinC_C"/>
</dbReference>
<evidence type="ECO:0000256" key="3">
    <source>
        <dbReference type="ARBA" id="ARBA00023306"/>
    </source>
</evidence>
<gene>
    <name evidence="4" type="primary">minC</name>
    <name evidence="6" type="ORF">BED41_05935</name>
</gene>
<dbReference type="Proteomes" id="UP000093044">
    <property type="component" value="Chromosome"/>
</dbReference>
<keyword evidence="3 4" id="KW-0131">Cell cycle</keyword>
<dbReference type="STRING" id="1197717.BED41_05935"/>
<keyword evidence="2 4" id="KW-0717">Septation</keyword>
<evidence type="ECO:0000313" key="6">
    <source>
        <dbReference type="EMBL" id="ANZ44670.1"/>
    </source>
</evidence>
<dbReference type="Gene3D" id="2.160.20.70">
    <property type="match status" value="1"/>
</dbReference>
<evidence type="ECO:0000256" key="4">
    <source>
        <dbReference type="HAMAP-Rule" id="MF_00267"/>
    </source>
</evidence>
<dbReference type="RefSeq" id="WP_066744024.1">
    <property type="nucleotide sequence ID" value="NZ_CALCLR010000067.1"/>
</dbReference>
<reference evidence="6" key="1">
    <citation type="submission" date="2016-08" db="EMBL/GenBank/DDBJ databases">
        <title>Complete genome of Cloacibacillus porcorum.</title>
        <authorList>
            <person name="Looft T."/>
            <person name="Bayles D.O."/>
            <person name="Alt D.P."/>
        </authorList>
    </citation>
    <scope>NUCLEOTIDE SEQUENCE [LARGE SCALE GENOMIC DNA]</scope>
    <source>
        <strain evidence="6">CL-84</strain>
    </source>
</reference>
<evidence type="ECO:0000256" key="2">
    <source>
        <dbReference type="ARBA" id="ARBA00023210"/>
    </source>
</evidence>
<comment type="similarity">
    <text evidence="4">Belongs to the MinC family.</text>
</comment>
<evidence type="ECO:0000313" key="7">
    <source>
        <dbReference type="Proteomes" id="UP000093044"/>
    </source>
</evidence>
<proteinExistence type="inferred from homology"/>
<comment type="function">
    <text evidence="4">Cell division inhibitor that blocks the formation of polar Z ring septums. Rapidly oscillates between the poles of the cell to destabilize FtsZ filaments that have formed before they mature into polar Z rings. Prevents FtsZ polymerization.</text>
</comment>
<protein>
    <recommendedName>
        <fullName evidence="4">Probable septum site-determining protein MinC</fullName>
    </recommendedName>
</protein>
<dbReference type="GO" id="GO:1901891">
    <property type="term" value="P:regulation of cell septum assembly"/>
    <property type="evidence" value="ECO:0007669"/>
    <property type="project" value="InterPro"/>
</dbReference>
<keyword evidence="7" id="KW-1185">Reference proteome</keyword>
<dbReference type="PANTHER" id="PTHR34108">
    <property type="entry name" value="SEPTUM SITE-DETERMINING PROTEIN MINC"/>
    <property type="match status" value="1"/>
</dbReference>
<dbReference type="AlphaFoldDB" id="A0A1B2I3V9"/>
<dbReference type="KEGG" id="cpor:BED41_05935"/>
<dbReference type="EMBL" id="CP016757">
    <property type="protein sequence ID" value="ANZ44670.1"/>
    <property type="molecule type" value="Genomic_DNA"/>
</dbReference>
<dbReference type="InterPro" id="IPR036145">
    <property type="entry name" value="MinC_C_sf"/>
</dbReference>
<dbReference type="SUPFAM" id="SSF63848">
    <property type="entry name" value="Cell-division inhibitor MinC, C-terminal domain"/>
    <property type="match status" value="1"/>
</dbReference>
<dbReference type="GeneID" id="83059437"/>
<dbReference type="GO" id="GO:0000917">
    <property type="term" value="P:division septum assembly"/>
    <property type="evidence" value="ECO:0007669"/>
    <property type="project" value="UniProtKB-KW"/>
</dbReference>
<keyword evidence="1 4" id="KW-0132">Cell division</keyword>